<keyword evidence="3" id="KW-1185">Reference proteome</keyword>
<evidence type="ECO:0000313" key="2">
    <source>
        <dbReference type="EMBL" id="GHI65749.1"/>
    </source>
</evidence>
<dbReference type="Gene3D" id="3.30.420.10">
    <property type="entry name" value="Ribonuclease H-like superfamily/Ribonuclease H"/>
    <property type="match status" value="1"/>
</dbReference>
<name>A0ABQ3SC98_9ACTN</name>
<accession>A0ABQ3SC98</accession>
<feature type="domain" description="Tc1-like transposase DDE" evidence="1">
    <location>
        <begin position="92"/>
        <end position="159"/>
    </location>
</feature>
<organism evidence="2 3">
    <name type="scientific">Streptomyces asoensis</name>
    <dbReference type="NCBI Taxonomy" id="249586"/>
    <lineage>
        <taxon>Bacteria</taxon>
        <taxon>Bacillati</taxon>
        <taxon>Actinomycetota</taxon>
        <taxon>Actinomycetes</taxon>
        <taxon>Kitasatosporales</taxon>
        <taxon>Streptomycetaceae</taxon>
        <taxon>Streptomyces</taxon>
    </lineage>
</organism>
<dbReference type="Pfam" id="PF13358">
    <property type="entry name" value="DDE_3"/>
    <property type="match status" value="1"/>
</dbReference>
<evidence type="ECO:0000313" key="3">
    <source>
        <dbReference type="Proteomes" id="UP000649259"/>
    </source>
</evidence>
<evidence type="ECO:0000259" key="1">
    <source>
        <dbReference type="Pfam" id="PF13358"/>
    </source>
</evidence>
<proteinExistence type="predicted"/>
<dbReference type="GeneID" id="91475153"/>
<comment type="caution">
    <text evidence="2">The sequence shown here is derived from an EMBL/GenBank/DDBJ whole genome shotgun (WGS) entry which is preliminary data.</text>
</comment>
<gene>
    <name evidence="2" type="ORF">Saso_73990</name>
</gene>
<dbReference type="InterPro" id="IPR038717">
    <property type="entry name" value="Tc1-like_DDE_dom"/>
</dbReference>
<dbReference type="EMBL" id="BNEB01000006">
    <property type="protein sequence ID" value="GHI65749.1"/>
    <property type="molecule type" value="Genomic_DNA"/>
</dbReference>
<dbReference type="InterPro" id="IPR036397">
    <property type="entry name" value="RNaseH_sf"/>
</dbReference>
<protein>
    <recommendedName>
        <fullName evidence="1">Tc1-like transposase DDE domain-containing protein</fullName>
    </recommendedName>
</protein>
<sequence length="206" mass="22898">MAAGKSIAAERGAWIVFEDEAGQSMTAPRARTWGRRGCTPVVWVRGRGSGRVSMVGMTCYKPGEWSRLFYAVREYGGRKGQPKGFGWCDFRDLIVRGHIQLGSPIVLIWDNVRLHLPKPLREFIDANAEWLTVVQLPTYAPDLNPTEGVWSLVKRDIGNLAAASLGQVIRAVKRRLKKLQYRPDVIDGYLAGTGWAPGHVTLQGRA</sequence>
<dbReference type="RefSeq" id="WP_189927992.1">
    <property type="nucleotide sequence ID" value="NZ_BNEB01000006.1"/>
</dbReference>
<reference evidence="3" key="1">
    <citation type="submission" date="2023-07" db="EMBL/GenBank/DDBJ databases">
        <title>Whole genome shotgun sequence of Streptomyces cacaoi subsp. asoensis NBRC 13813.</title>
        <authorList>
            <person name="Komaki H."/>
            <person name="Tamura T."/>
        </authorList>
    </citation>
    <scope>NUCLEOTIDE SEQUENCE [LARGE SCALE GENOMIC DNA]</scope>
    <source>
        <strain evidence="3">NBRC 13813</strain>
    </source>
</reference>
<dbReference type="Proteomes" id="UP000649259">
    <property type="component" value="Unassembled WGS sequence"/>
</dbReference>